<evidence type="ECO:0000313" key="1">
    <source>
        <dbReference type="EMBL" id="GAG34356.1"/>
    </source>
</evidence>
<proteinExistence type="predicted"/>
<feature type="non-terminal residue" evidence="1">
    <location>
        <position position="81"/>
    </location>
</feature>
<reference evidence="1" key="1">
    <citation type="journal article" date="2014" name="Front. Microbiol.">
        <title>High frequency of phylogenetically diverse reductive dehalogenase-homologous genes in deep subseafloor sedimentary metagenomes.</title>
        <authorList>
            <person name="Kawai M."/>
            <person name="Futagami T."/>
            <person name="Toyoda A."/>
            <person name="Takaki Y."/>
            <person name="Nishi S."/>
            <person name="Hori S."/>
            <person name="Arai W."/>
            <person name="Tsubouchi T."/>
            <person name="Morono Y."/>
            <person name="Uchiyama I."/>
            <person name="Ito T."/>
            <person name="Fujiyama A."/>
            <person name="Inagaki F."/>
            <person name="Takami H."/>
        </authorList>
    </citation>
    <scope>NUCLEOTIDE SEQUENCE</scope>
    <source>
        <strain evidence="1">Expedition CK06-06</strain>
    </source>
</reference>
<gene>
    <name evidence="1" type="ORF">S01H1_74123</name>
</gene>
<protein>
    <submittedName>
        <fullName evidence="1">Uncharacterized protein</fullName>
    </submittedName>
</protein>
<comment type="caution">
    <text evidence="1">The sequence shown here is derived from an EMBL/GenBank/DDBJ whole genome shotgun (WGS) entry which is preliminary data.</text>
</comment>
<organism evidence="1">
    <name type="scientific">marine sediment metagenome</name>
    <dbReference type="NCBI Taxonomy" id="412755"/>
    <lineage>
        <taxon>unclassified sequences</taxon>
        <taxon>metagenomes</taxon>
        <taxon>ecological metagenomes</taxon>
    </lineage>
</organism>
<dbReference type="EMBL" id="BARS01049562">
    <property type="protein sequence ID" value="GAG34356.1"/>
    <property type="molecule type" value="Genomic_DNA"/>
</dbReference>
<dbReference type="AlphaFoldDB" id="X0YBZ4"/>
<name>X0YBZ4_9ZZZZ</name>
<sequence>MHVIFQKTPTNEVFFKGHLHLDGKLITESHAPAVFLTGDFDNFKKQVSSAKGNFAVIVQKGHQLWAAVDKLRSIPLFYGQN</sequence>
<accession>X0YBZ4</accession>